<name>A0ABN9TXB4_9DINO</name>
<organism evidence="2 3">
    <name type="scientific">Prorocentrum cordatum</name>
    <dbReference type="NCBI Taxonomy" id="2364126"/>
    <lineage>
        <taxon>Eukaryota</taxon>
        <taxon>Sar</taxon>
        <taxon>Alveolata</taxon>
        <taxon>Dinophyceae</taxon>
        <taxon>Prorocentrales</taxon>
        <taxon>Prorocentraceae</taxon>
        <taxon>Prorocentrum</taxon>
    </lineage>
</organism>
<sequence length="619" mass="65720">MAGGVCAALRWAPSEANPADLPSRRDLRIGARPLWGAAASLVVAQGPGPARGGGAGQGAAGDAAGAAGARLSGGASAPPSARGDWPRREGAGAAARRAGWAAARAPEAAALRASAGRVLRALSVAEAMRAKYLCLWEEFSGWLATATAPPRAETADDLLGADMLAALKFMALRAWRGRVPARAGPPLPWEIAALIAARLVDIGQLRASIYVLVTFVGYLGLSEALGASRAHPIPPTPGWSLAPHPRELAVPGKTQVYDEISRSTRRSTASAPFKRAAEGVGVATPTPQLFQLRHSGPSVELAMKLRALAGVKLRGRWGTDASVARYLNQGASASNGRGALAAALRQESLFVIEWGVARGPEWDLTAPRVARRLRGWLDAVPILGLHFGIPCQTWTRIRGAGPSRAPGEPGSWPSALRSDSEIWVLAAVTHPLDRAQFTLANMLVRSCENLWNSCRRLQIPFTGRNGAEGGLMWTCITLPPTPLSIDHGCHIAARAFAASPLDTTAKLYEDLVSESVKEYQANQSAVNGDLDAELAANKVVLFMEGTPDGPKSEPEGRGRRANMGVYSARVFVTLWSLASTFLTLSCFHGWIHLCLHANLRCVFAPCGWTWLLQRERNVL</sequence>
<feature type="region of interest" description="Disordered" evidence="1">
    <location>
        <begin position="49"/>
        <end position="90"/>
    </location>
</feature>
<dbReference type="Proteomes" id="UP001189429">
    <property type="component" value="Unassembled WGS sequence"/>
</dbReference>
<evidence type="ECO:0000313" key="3">
    <source>
        <dbReference type="Proteomes" id="UP001189429"/>
    </source>
</evidence>
<comment type="caution">
    <text evidence="2">The sequence shown here is derived from an EMBL/GenBank/DDBJ whole genome shotgun (WGS) entry which is preliminary data.</text>
</comment>
<feature type="compositionally biased region" description="Low complexity" evidence="1">
    <location>
        <begin position="60"/>
        <end position="83"/>
    </location>
</feature>
<evidence type="ECO:0000313" key="2">
    <source>
        <dbReference type="EMBL" id="CAK0850946.1"/>
    </source>
</evidence>
<feature type="compositionally biased region" description="Gly residues" evidence="1">
    <location>
        <begin position="49"/>
        <end position="59"/>
    </location>
</feature>
<protein>
    <submittedName>
        <fullName evidence="2">Uncharacterized protein</fullName>
    </submittedName>
</protein>
<reference evidence="2" key="1">
    <citation type="submission" date="2023-10" db="EMBL/GenBank/DDBJ databases">
        <authorList>
            <person name="Chen Y."/>
            <person name="Shah S."/>
            <person name="Dougan E. K."/>
            <person name="Thang M."/>
            <person name="Chan C."/>
        </authorList>
    </citation>
    <scope>NUCLEOTIDE SEQUENCE [LARGE SCALE GENOMIC DNA]</scope>
</reference>
<proteinExistence type="predicted"/>
<gene>
    <name evidence="2" type="ORF">PCOR1329_LOCUS43223</name>
</gene>
<dbReference type="EMBL" id="CAUYUJ010015192">
    <property type="protein sequence ID" value="CAK0850946.1"/>
    <property type="molecule type" value="Genomic_DNA"/>
</dbReference>
<keyword evidence="3" id="KW-1185">Reference proteome</keyword>
<accession>A0ABN9TXB4</accession>
<evidence type="ECO:0000256" key="1">
    <source>
        <dbReference type="SAM" id="MobiDB-lite"/>
    </source>
</evidence>